<name>A0A9R0TE51_TRITD</name>
<dbReference type="EMBL" id="LT934118">
    <property type="protein sequence ID" value="VAI10696.1"/>
    <property type="molecule type" value="Genomic_DNA"/>
</dbReference>
<keyword evidence="4 9" id="KW-0547">Nucleotide-binding</keyword>
<dbReference type="PANTHER" id="PTHR45707:SF50">
    <property type="entry name" value="VESICLE-ASSOCIATED PROTEIN 1-1"/>
    <property type="match status" value="1"/>
</dbReference>
<sequence>MPRDLPLALLEDITDHFSDKRIIGEGGFAMVYKGVLGNKNVAVKKISVNKDTVSEKLFHREVASLMKIEKHQNLVRFLGFCSNKARAVEEQTGSEEPIYFQIMDILLCFEYISNGSLDKHITDELRGLTWDTRFDIIRGIFEGMRYLHEDKSIIHMDLKPANILLDDHMIPKITDFGQSRFAENTHTKEIFITRHQPVAFSCRKYGAPEYLKDGRTSKKADIYSLGVVIRELVTGSTSKVDTQVA</sequence>
<evidence type="ECO:0000256" key="7">
    <source>
        <dbReference type="ARBA" id="ARBA00047899"/>
    </source>
</evidence>
<evidence type="ECO:0000256" key="5">
    <source>
        <dbReference type="ARBA" id="ARBA00022777"/>
    </source>
</evidence>
<dbReference type="Gene3D" id="3.30.200.20">
    <property type="entry name" value="Phosphorylase Kinase, domain 1"/>
    <property type="match status" value="1"/>
</dbReference>
<dbReference type="Gene3D" id="1.10.510.10">
    <property type="entry name" value="Transferase(Phosphotransferase) domain 1"/>
    <property type="match status" value="1"/>
</dbReference>
<dbReference type="InterPro" id="IPR008271">
    <property type="entry name" value="Ser/Thr_kinase_AS"/>
</dbReference>
<keyword evidence="5" id="KW-0418">Kinase</keyword>
<comment type="similarity">
    <text evidence="10">Belongs to the protein kinase superfamily.</text>
</comment>
<dbReference type="InterPro" id="IPR000719">
    <property type="entry name" value="Prot_kinase_dom"/>
</dbReference>
<keyword evidence="6 9" id="KW-0067">ATP-binding</keyword>
<dbReference type="Gramene" id="TRITD4Bv1G193040.4">
    <property type="protein sequence ID" value="TRITD4Bv1G193040.4"/>
    <property type="gene ID" value="TRITD4Bv1G193040"/>
</dbReference>
<dbReference type="PIRSF" id="PIRSF000654">
    <property type="entry name" value="Integrin-linked_kinase"/>
    <property type="match status" value="1"/>
</dbReference>
<protein>
    <recommendedName>
        <fullName evidence="1">non-specific serine/threonine protein kinase</fullName>
        <ecNumber evidence="1">2.7.11.1</ecNumber>
    </recommendedName>
</protein>
<proteinExistence type="inferred from homology"/>
<evidence type="ECO:0000313" key="12">
    <source>
        <dbReference type="EMBL" id="VAI10696.1"/>
    </source>
</evidence>
<reference evidence="12 13" key="1">
    <citation type="submission" date="2017-09" db="EMBL/GenBank/DDBJ databases">
        <authorList>
            <consortium name="International Durum Wheat Genome Sequencing Consortium (IDWGSC)"/>
            <person name="Milanesi L."/>
        </authorList>
    </citation>
    <scope>NUCLEOTIDE SEQUENCE [LARGE SCALE GENOMIC DNA]</scope>
    <source>
        <strain evidence="13">cv. Svevo</strain>
    </source>
</reference>
<comment type="catalytic activity">
    <reaction evidence="8">
        <text>L-seryl-[protein] + ATP = O-phospho-L-seryl-[protein] + ADP + H(+)</text>
        <dbReference type="Rhea" id="RHEA:17989"/>
        <dbReference type="Rhea" id="RHEA-COMP:9863"/>
        <dbReference type="Rhea" id="RHEA-COMP:11604"/>
        <dbReference type="ChEBI" id="CHEBI:15378"/>
        <dbReference type="ChEBI" id="CHEBI:29999"/>
        <dbReference type="ChEBI" id="CHEBI:30616"/>
        <dbReference type="ChEBI" id="CHEBI:83421"/>
        <dbReference type="ChEBI" id="CHEBI:456216"/>
        <dbReference type="EC" id="2.7.11.1"/>
    </reaction>
</comment>
<dbReference type="Proteomes" id="UP000324705">
    <property type="component" value="Chromosome 4B"/>
</dbReference>
<evidence type="ECO:0000256" key="8">
    <source>
        <dbReference type="ARBA" id="ARBA00048679"/>
    </source>
</evidence>
<dbReference type="InterPro" id="IPR017441">
    <property type="entry name" value="Protein_kinase_ATP_BS"/>
</dbReference>
<feature type="binding site" evidence="9">
    <location>
        <position position="45"/>
    </location>
    <ligand>
        <name>ATP</name>
        <dbReference type="ChEBI" id="CHEBI:30616"/>
    </ligand>
</feature>
<dbReference type="InterPro" id="IPR011009">
    <property type="entry name" value="Kinase-like_dom_sf"/>
</dbReference>
<accession>A0A9R0TE51</accession>
<comment type="catalytic activity">
    <reaction evidence="7">
        <text>L-threonyl-[protein] + ATP = O-phospho-L-threonyl-[protein] + ADP + H(+)</text>
        <dbReference type="Rhea" id="RHEA:46608"/>
        <dbReference type="Rhea" id="RHEA-COMP:11060"/>
        <dbReference type="Rhea" id="RHEA-COMP:11605"/>
        <dbReference type="ChEBI" id="CHEBI:15378"/>
        <dbReference type="ChEBI" id="CHEBI:30013"/>
        <dbReference type="ChEBI" id="CHEBI:30616"/>
        <dbReference type="ChEBI" id="CHEBI:61977"/>
        <dbReference type="ChEBI" id="CHEBI:456216"/>
        <dbReference type="EC" id="2.7.11.1"/>
    </reaction>
</comment>
<organism evidence="12 13">
    <name type="scientific">Triticum turgidum subsp. durum</name>
    <name type="common">Durum wheat</name>
    <name type="synonym">Triticum durum</name>
    <dbReference type="NCBI Taxonomy" id="4567"/>
    <lineage>
        <taxon>Eukaryota</taxon>
        <taxon>Viridiplantae</taxon>
        <taxon>Streptophyta</taxon>
        <taxon>Embryophyta</taxon>
        <taxon>Tracheophyta</taxon>
        <taxon>Spermatophyta</taxon>
        <taxon>Magnoliopsida</taxon>
        <taxon>Liliopsida</taxon>
        <taxon>Poales</taxon>
        <taxon>Poaceae</taxon>
        <taxon>BOP clade</taxon>
        <taxon>Pooideae</taxon>
        <taxon>Triticodae</taxon>
        <taxon>Triticeae</taxon>
        <taxon>Triticinae</taxon>
        <taxon>Triticum</taxon>
    </lineage>
</organism>
<dbReference type="Pfam" id="PF00069">
    <property type="entry name" value="Pkinase"/>
    <property type="match status" value="1"/>
</dbReference>
<dbReference type="GO" id="GO:0005524">
    <property type="term" value="F:ATP binding"/>
    <property type="evidence" value="ECO:0007669"/>
    <property type="project" value="UniProtKB-UniRule"/>
</dbReference>
<feature type="domain" description="Protein kinase" evidence="11">
    <location>
        <begin position="17"/>
        <end position="245"/>
    </location>
</feature>
<dbReference type="GO" id="GO:0004674">
    <property type="term" value="F:protein serine/threonine kinase activity"/>
    <property type="evidence" value="ECO:0007669"/>
    <property type="project" value="UniProtKB-KW"/>
</dbReference>
<dbReference type="PROSITE" id="PS50011">
    <property type="entry name" value="PROTEIN_KINASE_DOM"/>
    <property type="match status" value="1"/>
</dbReference>
<evidence type="ECO:0000256" key="4">
    <source>
        <dbReference type="ARBA" id="ARBA00022741"/>
    </source>
</evidence>
<keyword evidence="2 10" id="KW-0723">Serine/threonine-protein kinase</keyword>
<dbReference type="SUPFAM" id="SSF56112">
    <property type="entry name" value="Protein kinase-like (PK-like)"/>
    <property type="match status" value="1"/>
</dbReference>
<dbReference type="AlphaFoldDB" id="A0A9R0TE51"/>
<keyword evidence="13" id="KW-1185">Reference proteome</keyword>
<evidence type="ECO:0000256" key="2">
    <source>
        <dbReference type="ARBA" id="ARBA00022527"/>
    </source>
</evidence>
<gene>
    <name evidence="12" type="ORF">TRITD_4Bv1G193040</name>
</gene>
<dbReference type="EC" id="2.7.11.1" evidence="1"/>
<dbReference type="FunFam" id="1.10.510.10:FF:001023">
    <property type="entry name" value="Os07g0541700 protein"/>
    <property type="match status" value="1"/>
</dbReference>
<dbReference type="SMART" id="SM00220">
    <property type="entry name" value="S_TKc"/>
    <property type="match status" value="1"/>
</dbReference>
<evidence type="ECO:0000313" key="13">
    <source>
        <dbReference type="Proteomes" id="UP000324705"/>
    </source>
</evidence>
<dbReference type="PANTHER" id="PTHR45707">
    <property type="entry name" value="C2 CALCIUM/LIPID-BINDING PLANT PHOSPHORIBOSYLTRANSFERASE FAMILY PROTEIN"/>
    <property type="match status" value="1"/>
</dbReference>
<evidence type="ECO:0000256" key="10">
    <source>
        <dbReference type="RuleBase" id="RU000304"/>
    </source>
</evidence>
<dbReference type="PROSITE" id="PS00107">
    <property type="entry name" value="PROTEIN_KINASE_ATP"/>
    <property type="match status" value="1"/>
</dbReference>
<evidence type="ECO:0000256" key="9">
    <source>
        <dbReference type="PROSITE-ProRule" id="PRU10141"/>
    </source>
</evidence>
<evidence type="ECO:0000256" key="6">
    <source>
        <dbReference type="ARBA" id="ARBA00022840"/>
    </source>
</evidence>
<evidence type="ECO:0000256" key="3">
    <source>
        <dbReference type="ARBA" id="ARBA00022679"/>
    </source>
</evidence>
<evidence type="ECO:0000259" key="11">
    <source>
        <dbReference type="PROSITE" id="PS50011"/>
    </source>
</evidence>
<dbReference type="PROSITE" id="PS00108">
    <property type="entry name" value="PROTEIN_KINASE_ST"/>
    <property type="match status" value="1"/>
</dbReference>
<keyword evidence="3" id="KW-0808">Transferase</keyword>
<evidence type="ECO:0000256" key="1">
    <source>
        <dbReference type="ARBA" id="ARBA00012513"/>
    </source>
</evidence>